<sequence length="372" mass="42218">MPNLHATNERSSHNINRHHIRPRKHRNMVVHMQTTTTCPATKQPFSATDLILNHTLRRLINSWYSLNSHHNFDLIPTPNKPQNQITCLRSMRSVARTCMEDNLGVFEFVKRVIMEENEADFVTEACDEALMVVHHLKITDLMIQKGVVGNEVKLLNALLHVMRFGSVESRSRAITFLRSVFKVMDPGYVNPELFNQTVRMLKDNVSHSQQTIKSLLEVVVETVRCGRNRVKAAESGIVWVLVDRLIEILDRRACELMLVALEQICRCAEGRAKLVEHAAGLATISKKILRVSHVGSDRAVRILGLVCRFCGSCGVVQEMVEVGVVSKLCLMIQIDYSDRIKKRVKEILMLHSRVWKDASCVPAHLLSSYPSS</sequence>
<proteinExistence type="predicted"/>
<evidence type="ECO:0000313" key="1">
    <source>
        <dbReference type="EMBL" id="KAI3795918.1"/>
    </source>
</evidence>
<evidence type="ECO:0000313" key="2">
    <source>
        <dbReference type="Proteomes" id="UP001056120"/>
    </source>
</evidence>
<gene>
    <name evidence="1" type="ORF">L1987_38579</name>
</gene>
<reference evidence="2" key="1">
    <citation type="journal article" date="2022" name="Mol. Ecol. Resour.">
        <title>The genomes of chicory, endive, great burdock and yacon provide insights into Asteraceae palaeo-polyploidization history and plant inulin production.</title>
        <authorList>
            <person name="Fan W."/>
            <person name="Wang S."/>
            <person name="Wang H."/>
            <person name="Wang A."/>
            <person name="Jiang F."/>
            <person name="Liu H."/>
            <person name="Zhao H."/>
            <person name="Xu D."/>
            <person name="Zhang Y."/>
        </authorList>
    </citation>
    <scope>NUCLEOTIDE SEQUENCE [LARGE SCALE GENOMIC DNA]</scope>
    <source>
        <strain evidence="2">cv. Yunnan</strain>
    </source>
</reference>
<reference evidence="1 2" key="2">
    <citation type="journal article" date="2022" name="Mol. Ecol. Resour.">
        <title>The genomes of chicory, endive, great burdock and yacon provide insights into Asteraceae paleo-polyploidization history and plant inulin production.</title>
        <authorList>
            <person name="Fan W."/>
            <person name="Wang S."/>
            <person name="Wang H."/>
            <person name="Wang A."/>
            <person name="Jiang F."/>
            <person name="Liu H."/>
            <person name="Zhao H."/>
            <person name="Xu D."/>
            <person name="Zhang Y."/>
        </authorList>
    </citation>
    <scope>NUCLEOTIDE SEQUENCE [LARGE SCALE GENOMIC DNA]</scope>
    <source>
        <strain evidence="2">cv. Yunnan</strain>
        <tissue evidence="1">Leaves</tissue>
    </source>
</reference>
<name>A0ACB9HKS8_9ASTR</name>
<organism evidence="1 2">
    <name type="scientific">Smallanthus sonchifolius</name>
    <dbReference type="NCBI Taxonomy" id="185202"/>
    <lineage>
        <taxon>Eukaryota</taxon>
        <taxon>Viridiplantae</taxon>
        <taxon>Streptophyta</taxon>
        <taxon>Embryophyta</taxon>
        <taxon>Tracheophyta</taxon>
        <taxon>Spermatophyta</taxon>
        <taxon>Magnoliopsida</taxon>
        <taxon>eudicotyledons</taxon>
        <taxon>Gunneridae</taxon>
        <taxon>Pentapetalae</taxon>
        <taxon>asterids</taxon>
        <taxon>campanulids</taxon>
        <taxon>Asterales</taxon>
        <taxon>Asteraceae</taxon>
        <taxon>Asteroideae</taxon>
        <taxon>Heliantheae alliance</taxon>
        <taxon>Millerieae</taxon>
        <taxon>Smallanthus</taxon>
    </lineage>
</organism>
<protein>
    <submittedName>
        <fullName evidence="1">Uncharacterized protein</fullName>
    </submittedName>
</protein>
<dbReference type="Proteomes" id="UP001056120">
    <property type="component" value="Linkage Group LG12"/>
</dbReference>
<dbReference type="EMBL" id="CM042029">
    <property type="protein sequence ID" value="KAI3795918.1"/>
    <property type="molecule type" value="Genomic_DNA"/>
</dbReference>
<accession>A0ACB9HKS8</accession>
<comment type="caution">
    <text evidence="1">The sequence shown here is derived from an EMBL/GenBank/DDBJ whole genome shotgun (WGS) entry which is preliminary data.</text>
</comment>
<keyword evidence="2" id="KW-1185">Reference proteome</keyword>